<evidence type="ECO:0000313" key="2">
    <source>
        <dbReference type="Proteomes" id="UP000031056"/>
    </source>
</evidence>
<accession>A0A0B2UMI3</accession>
<dbReference type="GeneID" id="26261092"/>
<reference evidence="1 2" key="1">
    <citation type="journal article" date="2014" name="MBio">
        <title>The Ordospora colligata genome; evolution of extreme reduction in microsporidia and host-to-parasite horizontal gene transfer.</title>
        <authorList>
            <person name="Pombert J.-F."/>
            <person name="Haag K.L."/>
            <person name="Beidas S."/>
            <person name="Ebert D."/>
            <person name="Keeling P.J."/>
        </authorList>
    </citation>
    <scope>NUCLEOTIDE SEQUENCE [LARGE SCALE GENOMIC DNA]</scope>
    <source>
        <strain evidence="1 2">OC4</strain>
    </source>
</reference>
<keyword evidence="2" id="KW-1185">Reference proteome</keyword>
<organism evidence="1 2">
    <name type="scientific">Ordospora colligata OC4</name>
    <dbReference type="NCBI Taxonomy" id="1354746"/>
    <lineage>
        <taxon>Eukaryota</taxon>
        <taxon>Fungi</taxon>
        <taxon>Fungi incertae sedis</taxon>
        <taxon>Microsporidia</taxon>
        <taxon>Ordosporidae</taxon>
        <taxon>Ordospora</taxon>
    </lineage>
</organism>
<dbReference type="OrthoDB" id="2193951at2759"/>
<dbReference type="AlphaFoldDB" id="A0A0B2UMI3"/>
<dbReference type="HOGENOM" id="CLU_2146612_0_0_1"/>
<proteinExistence type="predicted"/>
<protein>
    <submittedName>
        <fullName evidence="1">Uncharacterized protein</fullName>
    </submittedName>
</protein>
<gene>
    <name evidence="1" type="ORF">M896_012490</name>
</gene>
<dbReference type="Proteomes" id="UP000031056">
    <property type="component" value="Unassembled WGS sequence"/>
</dbReference>
<evidence type="ECO:0000313" key="1">
    <source>
        <dbReference type="EMBL" id="KHN70593.1"/>
    </source>
</evidence>
<dbReference type="RefSeq" id="XP_014564635.1">
    <property type="nucleotide sequence ID" value="XM_014709149.1"/>
</dbReference>
<dbReference type="VEuPathDB" id="MicrosporidiaDB:M896_012490"/>
<comment type="caution">
    <text evidence="1">The sequence shown here is derived from an EMBL/GenBank/DDBJ whole genome shotgun (WGS) entry which is preliminary data.</text>
</comment>
<dbReference type="InParanoid" id="A0A0B2UMI3"/>
<name>A0A0B2UMI3_9MICR</name>
<dbReference type="EMBL" id="JOKQ01000001">
    <property type="protein sequence ID" value="KHN70593.1"/>
    <property type="molecule type" value="Genomic_DNA"/>
</dbReference>
<sequence>MMLNLMSFWNETKIYKVCLSMLLLAMIPIDCRTAHPYVSHYISKWRHNPGYKQSTTFSTKDLRDPNFPIVIPYKVTQEQILGLLDHHNIQQQELQDLSIQVPIHVKQQQVRF</sequence>